<name>A0A482WUQ4_LAOST</name>
<dbReference type="InParanoid" id="A0A482WUQ4"/>
<sequence>MIKTKMASLEISSTALGVALLCLLSLCNRSKAASETSNLEKLSEEHVVD</sequence>
<dbReference type="Proteomes" id="UP000291343">
    <property type="component" value="Unassembled WGS sequence"/>
</dbReference>
<accession>A0A482WUQ4</accession>
<keyword evidence="2" id="KW-1185">Reference proteome</keyword>
<reference evidence="1 2" key="1">
    <citation type="journal article" date="2017" name="Gigascience">
        <title>Genome sequence of the small brown planthopper, Laodelphax striatellus.</title>
        <authorList>
            <person name="Zhu J."/>
            <person name="Jiang F."/>
            <person name="Wang X."/>
            <person name="Yang P."/>
            <person name="Bao Y."/>
            <person name="Zhao W."/>
            <person name="Wang W."/>
            <person name="Lu H."/>
            <person name="Wang Q."/>
            <person name="Cui N."/>
            <person name="Li J."/>
            <person name="Chen X."/>
            <person name="Luo L."/>
            <person name="Yu J."/>
            <person name="Kang L."/>
            <person name="Cui F."/>
        </authorList>
    </citation>
    <scope>NUCLEOTIDE SEQUENCE [LARGE SCALE GENOMIC DNA]</scope>
    <source>
        <strain evidence="1">Lst14</strain>
    </source>
</reference>
<evidence type="ECO:0000313" key="2">
    <source>
        <dbReference type="Proteomes" id="UP000291343"/>
    </source>
</evidence>
<gene>
    <name evidence="1" type="ORF">LSTR_LSTR011084</name>
</gene>
<dbReference type="AlphaFoldDB" id="A0A482WUQ4"/>
<organism evidence="1 2">
    <name type="scientific">Laodelphax striatellus</name>
    <name type="common">Small brown planthopper</name>
    <name type="synonym">Delphax striatella</name>
    <dbReference type="NCBI Taxonomy" id="195883"/>
    <lineage>
        <taxon>Eukaryota</taxon>
        <taxon>Metazoa</taxon>
        <taxon>Ecdysozoa</taxon>
        <taxon>Arthropoda</taxon>
        <taxon>Hexapoda</taxon>
        <taxon>Insecta</taxon>
        <taxon>Pterygota</taxon>
        <taxon>Neoptera</taxon>
        <taxon>Paraneoptera</taxon>
        <taxon>Hemiptera</taxon>
        <taxon>Auchenorrhyncha</taxon>
        <taxon>Fulgoroidea</taxon>
        <taxon>Delphacidae</taxon>
        <taxon>Criomorphinae</taxon>
        <taxon>Laodelphax</taxon>
    </lineage>
</organism>
<comment type="caution">
    <text evidence="1">The sequence shown here is derived from an EMBL/GenBank/DDBJ whole genome shotgun (WGS) entry which is preliminary data.</text>
</comment>
<protein>
    <submittedName>
        <fullName evidence="1">Uncharacterized protein</fullName>
    </submittedName>
</protein>
<evidence type="ECO:0000313" key="1">
    <source>
        <dbReference type="EMBL" id="RZF37335.1"/>
    </source>
</evidence>
<proteinExistence type="predicted"/>
<dbReference type="EMBL" id="QKKF02024683">
    <property type="protein sequence ID" value="RZF37335.1"/>
    <property type="molecule type" value="Genomic_DNA"/>
</dbReference>